<dbReference type="AlphaFoldDB" id="A0A518JP50"/>
<reference evidence="1 2" key="1">
    <citation type="submission" date="2019-02" db="EMBL/GenBank/DDBJ databases">
        <title>Deep-cultivation of Planctomycetes and their phenomic and genomic characterization uncovers novel biology.</title>
        <authorList>
            <person name="Wiegand S."/>
            <person name="Jogler M."/>
            <person name="Boedeker C."/>
            <person name="Pinto D."/>
            <person name="Vollmers J."/>
            <person name="Rivas-Marin E."/>
            <person name="Kohn T."/>
            <person name="Peeters S.H."/>
            <person name="Heuer A."/>
            <person name="Rast P."/>
            <person name="Oberbeckmann S."/>
            <person name="Bunk B."/>
            <person name="Jeske O."/>
            <person name="Meyerdierks A."/>
            <person name="Storesund J.E."/>
            <person name="Kallscheuer N."/>
            <person name="Luecker S."/>
            <person name="Lage O.M."/>
            <person name="Pohl T."/>
            <person name="Merkel B.J."/>
            <person name="Hornburger P."/>
            <person name="Mueller R.-W."/>
            <person name="Bruemmer F."/>
            <person name="Labrenz M."/>
            <person name="Spormann A.M."/>
            <person name="Op den Camp H."/>
            <person name="Overmann J."/>
            <person name="Amann R."/>
            <person name="Jetten M.S.M."/>
            <person name="Mascher T."/>
            <person name="Medema M.H."/>
            <person name="Devos D.P."/>
            <person name="Kaster A.-K."/>
            <person name="Ovreas L."/>
            <person name="Rohde M."/>
            <person name="Galperin M.Y."/>
            <person name="Jogler C."/>
        </authorList>
    </citation>
    <scope>NUCLEOTIDE SEQUENCE [LARGE SCALE GENOMIC DNA]</scope>
    <source>
        <strain evidence="1 2">Poly24</strain>
    </source>
</reference>
<proteinExistence type="predicted"/>
<dbReference type="KEGG" id="rcf:Poly24_10220"/>
<gene>
    <name evidence="1" type="ORF">Poly24_10220</name>
</gene>
<keyword evidence="2" id="KW-1185">Reference proteome</keyword>
<dbReference type="RefSeq" id="WP_261343103.1">
    <property type="nucleotide sequence ID" value="NZ_CP036348.1"/>
</dbReference>
<evidence type="ECO:0000313" key="1">
    <source>
        <dbReference type="EMBL" id="QDV67329.1"/>
    </source>
</evidence>
<evidence type="ECO:0000313" key="2">
    <source>
        <dbReference type="Proteomes" id="UP000315082"/>
    </source>
</evidence>
<accession>A0A518JP50</accession>
<sequence>MFVDPMTQRVTTAGDTAGVVSTRRRRLANCQPWQTLAGHAAG</sequence>
<organism evidence="1 2">
    <name type="scientific">Rosistilla carotiformis</name>
    <dbReference type="NCBI Taxonomy" id="2528017"/>
    <lineage>
        <taxon>Bacteria</taxon>
        <taxon>Pseudomonadati</taxon>
        <taxon>Planctomycetota</taxon>
        <taxon>Planctomycetia</taxon>
        <taxon>Pirellulales</taxon>
        <taxon>Pirellulaceae</taxon>
        <taxon>Rosistilla</taxon>
    </lineage>
</organism>
<dbReference type="EMBL" id="CP036348">
    <property type="protein sequence ID" value="QDV67329.1"/>
    <property type="molecule type" value="Genomic_DNA"/>
</dbReference>
<dbReference type="Proteomes" id="UP000315082">
    <property type="component" value="Chromosome"/>
</dbReference>
<protein>
    <submittedName>
        <fullName evidence="1">Uncharacterized protein</fullName>
    </submittedName>
</protein>
<name>A0A518JP50_9BACT</name>